<evidence type="ECO:0000259" key="2">
    <source>
        <dbReference type="PROSITE" id="PS51390"/>
    </source>
</evidence>
<dbReference type="GO" id="GO:0005615">
    <property type="term" value="C:extracellular space"/>
    <property type="evidence" value="ECO:0007669"/>
    <property type="project" value="TreeGrafter"/>
</dbReference>
<feature type="domain" description="WAP" evidence="2">
    <location>
        <begin position="19"/>
        <end position="65"/>
    </location>
</feature>
<dbReference type="GO" id="GO:0045087">
    <property type="term" value="P:innate immune response"/>
    <property type="evidence" value="ECO:0007669"/>
    <property type="project" value="TreeGrafter"/>
</dbReference>
<keyword evidence="4" id="KW-1185">Reference proteome</keyword>
<protein>
    <recommendedName>
        <fullName evidence="2">WAP domain-containing protein</fullName>
    </recommendedName>
</protein>
<dbReference type="FunFam" id="4.10.75.10:FF:000001">
    <property type="entry name" value="Anosmin 1"/>
    <property type="match status" value="2"/>
</dbReference>
<evidence type="ECO:0000313" key="3">
    <source>
        <dbReference type="EMBL" id="KAK3595254.1"/>
    </source>
</evidence>
<proteinExistence type="predicted"/>
<comment type="caution">
    <text evidence="3">The sequence shown here is derived from an EMBL/GenBank/DDBJ whole genome shotgun (WGS) entry which is preliminary data.</text>
</comment>
<dbReference type="AlphaFoldDB" id="A0AAE0SNP1"/>
<dbReference type="Gene3D" id="2.10.70.10">
    <property type="entry name" value="Complement Module, domain 1"/>
    <property type="match status" value="1"/>
</dbReference>
<reference evidence="3" key="2">
    <citation type="journal article" date="2021" name="Genome Biol. Evol.">
        <title>Developing a high-quality reference genome for a parasitic bivalve with doubly uniparental inheritance (Bivalvia: Unionida).</title>
        <authorList>
            <person name="Smith C.H."/>
        </authorList>
    </citation>
    <scope>NUCLEOTIDE SEQUENCE</scope>
    <source>
        <strain evidence="3">CHS0354</strain>
        <tissue evidence="3">Mantle</tissue>
    </source>
</reference>
<dbReference type="PANTHER" id="PTHR19441">
    <property type="entry name" value="WHEY ACDIC PROTEIN WAP"/>
    <property type="match status" value="1"/>
</dbReference>
<dbReference type="PRINTS" id="PR00003">
    <property type="entry name" value="4DISULPHCORE"/>
</dbReference>
<evidence type="ECO:0000256" key="1">
    <source>
        <dbReference type="SAM" id="SignalP"/>
    </source>
</evidence>
<reference evidence="3" key="1">
    <citation type="journal article" date="2021" name="Genome Biol. Evol.">
        <title>A High-Quality Reference Genome for a Parasitic Bivalve with Doubly Uniparental Inheritance (Bivalvia: Unionida).</title>
        <authorList>
            <person name="Smith C.H."/>
        </authorList>
    </citation>
    <scope>NUCLEOTIDE SEQUENCE</scope>
    <source>
        <strain evidence="3">CHS0354</strain>
    </source>
</reference>
<keyword evidence="1" id="KW-0732">Signal</keyword>
<dbReference type="SUPFAM" id="SSF57256">
    <property type="entry name" value="Elafin-like"/>
    <property type="match status" value="2"/>
</dbReference>
<dbReference type="EMBL" id="JAEAOA010000678">
    <property type="protein sequence ID" value="KAK3595254.1"/>
    <property type="molecule type" value="Genomic_DNA"/>
</dbReference>
<name>A0AAE0SNP1_9BIVA</name>
<dbReference type="PROSITE" id="PS51390">
    <property type="entry name" value="WAP"/>
    <property type="match status" value="2"/>
</dbReference>
<dbReference type="PANTHER" id="PTHR19441:SF95">
    <property type="entry name" value="PERLWAPIN ISOFORM X1"/>
    <property type="match status" value="1"/>
</dbReference>
<dbReference type="Gene3D" id="4.10.75.10">
    <property type="entry name" value="Elafin-like"/>
    <property type="match status" value="2"/>
</dbReference>
<dbReference type="GO" id="GO:0004867">
    <property type="term" value="F:serine-type endopeptidase inhibitor activity"/>
    <property type="evidence" value="ECO:0007669"/>
    <property type="project" value="TreeGrafter"/>
</dbReference>
<dbReference type="Pfam" id="PF05375">
    <property type="entry name" value="Pacifastin_I"/>
    <property type="match status" value="1"/>
</dbReference>
<gene>
    <name evidence="3" type="ORF">CHS0354_010862</name>
</gene>
<organism evidence="3 4">
    <name type="scientific">Potamilus streckersoni</name>
    <dbReference type="NCBI Taxonomy" id="2493646"/>
    <lineage>
        <taxon>Eukaryota</taxon>
        <taxon>Metazoa</taxon>
        <taxon>Spiralia</taxon>
        <taxon>Lophotrochozoa</taxon>
        <taxon>Mollusca</taxon>
        <taxon>Bivalvia</taxon>
        <taxon>Autobranchia</taxon>
        <taxon>Heteroconchia</taxon>
        <taxon>Palaeoheterodonta</taxon>
        <taxon>Unionida</taxon>
        <taxon>Unionoidea</taxon>
        <taxon>Unionidae</taxon>
        <taxon>Ambleminae</taxon>
        <taxon>Lampsilini</taxon>
        <taxon>Potamilus</taxon>
    </lineage>
</organism>
<dbReference type="GO" id="GO:0019731">
    <property type="term" value="P:antibacterial humoral response"/>
    <property type="evidence" value="ECO:0007669"/>
    <property type="project" value="TreeGrafter"/>
</dbReference>
<dbReference type="InterPro" id="IPR036645">
    <property type="entry name" value="Elafin-like_sf"/>
</dbReference>
<dbReference type="Pfam" id="PF00095">
    <property type="entry name" value="WAP"/>
    <property type="match status" value="2"/>
</dbReference>
<dbReference type="InterPro" id="IPR008037">
    <property type="entry name" value="Pacifastin_dom"/>
</dbReference>
<feature type="chain" id="PRO_5042191566" description="WAP domain-containing protein" evidence="1">
    <location>
        <begin position="21"/>
        <end position="170"/>
    </location>
</feature>
<dbReference type="InterPro" id="IPR050514">
    <property type="entry name" value="WAP_four-disulfide_core"/>
</dbReference>
<evidence type="ECO:0000313" key="4">
    <source>
        <dbReference type="Proteomes" id="UP001195483"/>
    </source>
</evidence>
<feature type="signal peptide" evidence="1">
    <location>
        <begin position="1"/>
        <end position="20"/>
    </location>
</feature>
<dbReference type="CDD" id="cd00199">
    <property type="entry name" value="WAP"/>
    <property type="match status" value="2"/>
</dbReference>
<dbReference type="InterPro" id="IPR008197">
    <property type="entry name" value="WAP_dom"/>
</dbReference>
<dbReference type="Proteomes" id="UP001195483">
    <property type="component" value="Unassembled WGS sequence"/>
</dbReference>
<reference evidence="3" key="3">
    <citation type="submission" date="2023-05" db="EMBL/GenBank/DDBJ databases">
        <authorList>
            <person name="Smith C.H."/>
        </authorList>
    </citation>
    <scope>NUCLEOTIDE SEQUENCE</scope>
    <source>
        <strain evidence="3">CHS0354</strain>
        <tissue evidence="3">Mantle</tissue>
    </source>
</reference>
<dbReference type="SMART" id="SM00217">
    <property type="entry name" value="WAP"/>
    <property type="match status" value="2"/>
</dbReference>
<accession>A0AAE0SNP1</accession>
<feature type="domain" description="WAP" evidence="2">
    <location>
        <begin position="71"/>
        <end position="116"/>
    </location>
</feature>
<sequence length="170" mass="17301">MIRMKEIIIVLLFLFSVAVAAKSGSCPDSSGMIGICLEGCSSDDDCTGSQKCCSNGCGHTCQNPITVTSSTSIKSGHCPRASGFGFCVEMCSSDSDCSGVQKCCSNGCGHTCQTPIGSGILSGLGCTYNGVTYHSGDGFKSSDGCNRCSCSNGMVVCTEMACLSGPLVLS</sequence>